<name>A0A6P2ISV3_9BURK</name>
<feature type="compositionally biased region" description="Low complexity" evidence="1">
    <location>
        <begin position="11"/>
        <end position="20"/>
    </location>
</feature>
<dbReference type="EMBL" id="CABVQD010000003">
    <property type="protein sequence ID" value="VWB33102.1"/>
    <property type="molecule type" value="Genomic_DNA"/>
</dbReference>
<evidence type="ECO:0000313" key="3">
    <source>
        <dbReference type="Proteomes" id="UP000494330"/>
    </source>
</evidence>
<feature type="compositionally biased region" description="Low complexity" evidence="1">
    <location>
        <begin position="194"/>
        <end position="205"/>
    </location>
</feature>
<accession>A0A6P2ISV3</accession>
<dbReference type="AlphaFoldDB" id="A0A6P2ISV3"/>
<feature type="region of interest" description="Disordered" evidence="1">
    <location>
        <begin position="1"/>
        <end position="21"/>
    </location>
</feature>
<feature type="compositionally biased region" description="Low complexity" evidence="1">
    <location>
        <begin position="130"/>
        <end position="150"/>
    </location>
</feature>
<keyword evidence="3" id="KW-1185">Reference proteome</keyword>
<dbReference type="Proteomes" id="UP000494330">
    <property type="component" value="Unassembled WGS sequence"/>
</dbReference>
<reference evidence="2 3" key="1">
    <citation type="submission" date="2019-09" db="EMBL/GenBank/DDBJ databases">
        <authorList>
            <person name="Depoorter E."/>
        </authorList>
    </citation>
    <scope>NUCLEOTIDE SEQUENCE [LARGE SCALE GENOMIC DNA]</scope>
    <source>
        <strain evidence="2">LMG 30113</strain>
    </source>
</reference>
<proteinExistence type="predicted"/>
<evidence type="ECO:0000256" key="1">
    <source>
        <dbReference type="SAM" id="MobiDB-lite"/>
    </source>
</evidence>
<protein>
    <submittedName>
        <fullName evidence="2">Uncharacterized protein</fullName>
    </submittedName>
</protein>
<organism evidence="2 3">
    <name type="scientific">Burkholderia paludis</name>
    <dbReference type="NCBI Taxonomy" id="1506587"/>
    <lineage>
        <taxon>Bacteria</taxon>
        <taxon>Pseudomonadati</taxon>
        <taxon>Pseudomonadota</taxon>
        <taxon>Betaproteobacteria</taxon>
        <taxon>Burkholderiales</taxon>
        <taxon>Burkholderiaceae</taxon>
        <taxon>Burkholderia</taxon>
        <taxon>Burkholderia cepacia complex</taxon>
    </lineage>
</organism>
<gene>
    <name evidence="2" type="ORF">BPA30113_01294</name>
</gene>
<evidence type="ECO:0000313" key="2">
    <source>
        <dbReference type="EMBL" id="VWB33102.1"/>
    </source>
</evidence>
<feature type="region of interest" description="Disordered" evidence="1">
    <location>
        <begin position="86"/>
        <end position="232"/>
    </location>
</feature>
<feature type="compositionally biased region" description="Basic residues" evidence="1">
    <location>
        <begin position="119"/>
        <end position="129"/>
    </location>
</feature>
<sequence length="232" mass="25101">MPVKMRHGQFSSSSARASSRLQRRRLTTNIKRPFFVNDGWQWIVDQSDTSSCPTDQPAGDLCHETAENDRRCSYRLCVCGCRERGRYPSSPSSPPPYDGSPLSTSGGLVDGGRPANCHRGPKRRTKKHPASAIEAAAPLASAVSHAHAPSGTPAGTTGLRKDGTHSGVSKSRACSGHKGVETRYGSASAAVRESMPARQSSQQPPRRNRQVRCRWLQPPRQQGSLATAPRYG</sequence>